<evidence type="ECO:0000256" key="1">
    <source>
        <dbReference type="SAM" id="SignalP"/>
    </source>
</evidence>
<feature type="signal peptide" evidence="1">
    <location>
        <begin position="1"/>
        <end position="20"/>
    </location>
</feature>
<dbReference type="Proteomes" id="UP001222932">
    <property type="component" value="Unassembled WGS sequence"/>
</dbReference>
<dbReference type="PANTHER" id="PTHR40124">
    <property type="match status" value="1"/>
</dbReference>
<dbReference type="InterPro" id="IPR048958">
    <property type="entry name" value="Polysacc_lyase_14"/>
</dbReference>
<feature type="domain" description="Polysaccharide lyase 14" evidence="2">
    <location>
        <begin position="105"/>
        <end position="327"/>
    </location>
</feature>
<feature type="chain" id="PRO_5041965379" description="Polysaccharide lyase 14 domain-containing protein" evidence="1">
    <location>
        <begin position="21"/>
        <end position="371"/>
    </location>
</feature>
<protein>
    <recommendedName>
        <fullName evidence="2">Polysaccharide lyase 14 domain-containing protein</fullName>
    </recommendedName>
</protein>
<dbReference type="Pfam" id="PF21294">
    <property type="entry name" value="Polysacc_lyase_14"/>
    <property type="match status" value="1"/>
</dbReference>
<gene>
    <name evidence="3" type="ORF">CspeluHIS016_0103210</name>
</gene>
<accession>A0AAD3Y7M2</accession>
<dbReference type="Gene3D" id="2.60.120.200">
    <property type="match status" value="1"/>
</dbReference>
<evidence type="ECO:0000313" key="3">
    <source>
        <dbReference type="EMBL" id="GMK53735.1"/>
    </source>
</evidence>
<dbReference type="AlphaFoldDB" id="A0AAD3Y7M2"/>
<reference evidence="3" key="1">
    <citation type="journal article" date="2023" name="BMC Genomics">
        <title>Chromosome-level genome assemblies of Cutaneotrichosporon spp. (Trichosporonales, Basidiomycota) reveal imbalanced evolution between nucleotide sequences and chromosome synteny.</title>
        <authorList>
            <person name="Kobayashi Y."/>
            <person name="Kayamori A."/>
            <person name="Aoki K."/>
            <person name="Shiwa Y."/>
            <person name="Matsutani M."/>
            <person name="Fujita N."/>
            <person name="Sugita T."/>
            <person name="Iwasaki W."/>
            <person name="Tanaka N."/>
            <person name="Takashima M."/>
        </authorList>
    </citation>
    <scope>NUCLEOTIDE SEQUENCE</scope>
    <source>
        <strain evidence="3">HIS016</strain>
    </source>
</reference>
<proteinExistence type="predicted"/>
<comment type="caution">
    <text evidence="3">The sequence shown here is derived from an EMBL/GenBank/DDBJ whole genome shotgun (WGS) entry which is preliminary data.</text>
</comment>
<reference evidence="3" key="2">
    <citation type="submission" date="2023-06" db="EMBL/GenBank/DDBJ databases">
        <authorList>
            <person name="Kobayashi Y."/>
            <person name="Kayamori A."/>
            <person name="Aoki K."/>
            <person name="Shiwa Y."/>
            <person name="Fujita N."/>
            <person name="Sugita T."/>
            <person name="Iwasaki W."/>
            <person name="Tanaka N."/>
            <person name="Takashima M."/>
        </authorList>
    </citation>
    <scope>NUCLEOTIDE SEQUENCE</scope>
    <source>
        <strain evidence="3">HIS016</strain>
    </source>
</reference>
<keyword evidence="4" id="KW-1185">Reference proteome</keyword>
<name>A0AAD3Y7M2_9TREE</name>
<evidence type="ECO:0000259" key="2">
    <source>
        <dbReference type="Pfam" id="PF21294"/>
    </source>
</evidence>
<organism evidence="3 4">
    <name type="scientific">Cutaneotrichosporon spelunceum</name>
    <dbReference type="NCBI Taxonomy" id="1672016"/>
    <lineage>
        <taxon>Eukaryota</taxon>
        <taxon>Fungi</taxon>
        <taxon>Dikarya</taxon>
        <taxon>Basidiomycota</taxon>
        <taxon>Agaricomycotina</taxon>
        <taxon>Tremellomycetes</taxon>
        <taxon>Trichosporonales</taxon>
        <taxon>Trichosporonaceae</taxon>
        <taxon>Cutaneotrichosporon</taxon>
    </lineage>
</organism>
<sequence length="371" mass="39583">MARLALVAALVAAVAPSAVALQIADVVTGYGLTESYTFAFPTQLLSGTEADNFVLDKWSVNKAHGISFGQEDISFVADPSAPLGRRDADVGAPDLGERADIRAAKNDTPVLRIEYPQGSYSAGTGGTQFYSEPLSATSNSQNILPNTTSNGQFERMLFAYDIYFDPSFVFNKGGKLPGLRGGPDAIGCSGGHQANQFKCFSSRLMWRDGALGELYAYIPTKLKDFCSRLGVTCNSDYGTSLGRGRYSFATGKWQTVWLFVALNAEGIANGVMTMYNNGNKVIEFTNLEIRSSSTIESIGGVYFSTFFGGYDPSWASPKQQFAYFRNMQLYAGLGAANGTGESISAATSTQPSYITLAVVACVAVALAGVML</sequence>
<dbReference type="PANTHER" id="PTHR40124:SF1">
    <property type="entry name" value="DISAGGREGATASE RELATED REPEAT PROTEIN"/>
    <property type="match status" value="1"/>
</dbReference>
<keyword evidence="1" id="KW-0732">Signal</keyword>
<evidence type="ECO:0000313" key="4">
    <source>
        <dbReference type="Proteomes" id="UP001222932"/>
    </source>
</evidence>
<dbReference type="EMBL" id="BTCM01000001">
    <property type="protein sequence ID" value="GMK53735.1"/>
    <property type="molecule type" value="Genomic_DNA"/>
</dbReference>